<accession>A0A1C3KUP3</accession>
<dbReference type="Proteomes" id="UP000243200">
    <property type="component" value="Chromosome 12"/>
</dbReference>
<evidence type="ECO:0000313" key="3">
    <source>
        <dbReference type="EMBL" id="SBT77904.1"/>
    </source>
</evidence>
<dbReference type="AlphaFoldDB" id="A0A1C3KUP3"/>
<dbReference type="VEuPathDB" id="PlasmoDB:POWCR01_120005400"/>
<dbReference type="VEuPathDB" id="PlasmoDB:PocGH01_12010200"/>
<dbReference type="Pfam" id="PF12319">
    <property type="entry name" value="TryThrA_C"/>
    <property type="match status" value="1"/>
</dbReference>
<evidence type="ECO:0000259" key="2">
    <source>
        <dbReference type="Pfam" id="PF12319"/>
    </source>
</evidence>
<feature type="region of interest" description="Disordered" evidence="1">
    <location>
        <begin position="251"/>
        <end position="287"/>
    </location>
</feature>
<sequence>MESGLDAGKISPTDLASPILSGGLNVGRTLIGNIDMRTFVNILFTTSCFLLYKAYRSFQRRKLPHRENDEEIFYDALDTQDVIETPQQTIQKQLDKIEKHNIKVNAIQNWLKDVEKRVKEETQKIENATGRNRTPETTKPEEKLLQEKEKSEMEILLEEGSNEKEVIEIGVDKIQKGLKIMEDLMEQIDNGAGKVPTDNIGSYHYEIEIPGDKIGEFDEGLELFQEGVKLIQSRVISHSGEDAIDEIKVEFEEHENVKDAEGEEDEDEEVEEEEEDDDDADYSPSTSYYRDYKEEPFFMTKEGKYANKMMQVSNWIKEVDKMIKQEADKIKEEIEADVKMRAQYIPEDEERESIEQSEEEALAEVPMEFAATETEITPSYTPLTNEWKVNEWNKWMGHMEIEWKDFLISMENNKKKWIEKKENEWDEWLTNLHYNWIGFTNKLEGEFVNNQKNFWTKWTEMDWKGLLEMDWKGLLEMDWKRHMKLKWTKLVKANDLLWKDKVKTYFDKWKQTKLNEWKSQDWKCEEYGMWINSGKNEDSNSSNNENWLEWKKRLFKEKSDWEKWTNEKEKLLIESKWSQWEKWKEYKWTYLNEWMKRIETEWLNDKPWELWIHARNKFYESDAKLESDVSDSDEEGSNYC</sequence>
<feature type="domain" description="Tryptophan/threonine-rich plasmodium antigen C-terminal" evidence="2">
    <location>
        <begin position="391"/>
        <end position="611"/>
    </location>
</feature>
<evidence type="ECO:0000256" key="1">
    <source>
        <dbReference type="SAM" id="MobiDB-lite"/>
    </source>
</evidence>
<evidence type="ECO:0000313" key="4">
    <source>
        <dbReference type="Proteomes" id="UP000243200"/>
    </source>
</evidence>
<protein>
    <submittedName>
        <fullName evidence="3">Tryptophan-rich antigen</fullName>
    </submittedName>
</protein>
<feature type="compositionally biased region" description="Acidic residues" evidence="1">
    <location>
        <begin position="261"/>
        <end position="281"/>
    </location>
</feature>
<dbReference type="OrthoDB" id="385764at2759"/>
<feature type="compositionally biased region" description="Basic and acidic residues" evidence="1">
    <location>
        <begin position="251"/>
        <end position="260"/>
    </location>
</feature>
<gene>
    <name evidence="3" type="primary">PowCR01_120005400</name>
    <name evidence="3" type="ORF">POWCR01_120005400</name>
</gene>
<reference evidence="3 4" key="1">
    <citation type="submission" date="2016-06" db="EMBL/GenBank/DDBJ databases">
        <authorList>
            <consortium name="Pathogen Informatics"/>
        </authorList>
    </citation>
    <scope>NUCLEOTIDE SEQUENCE [LARGE SCALE GENOMIC DNA]</scope>
    <source>
        <strain evidence="3">PowCR01</strain>
    </source>
</reference>
<proteinExistence type="predicted"/>
<name>A0A1C3KUP3_PLAOA</name>
<organism evidence="3 4">
    <name type="scientific">Plasmodium ovale</name>
    <name type="common">malaria parasite P. ovale</name>
    <dbReference type="NCBI Taxonomy" id="36330"/>
    <lineage>
        <taxon>Eukaryota</taxon>
        <taxon>Sar</taxon>
        <taxon>Alveolata</taxon>
        <taxon>Apicomplexa</taxon>
        <taxon>Aconoidasida</taxon>
        <taxon>Haemosporida</taxon>
        <taxon>Plasmodiidae</taxon>
        <taxon>Plasmodium</taxon>
        <taxon>Plasmodium (Plasmodium)</taxon>
    </lineage>
</organism>
<dbReference type="EMBL" id="LT594516">
    <property type="protein sequence ID" value="SBT77904.1"/>
    <property type="molecule type" value="Genomic_DNA"/>
</dbReference>
<dbReference type="InterPro" id="IPR022089">
    <property type="entry name" value="Plasmodium-antigen_C"/>
</dbReference>